<keyword evidence="10 21" id="KW-0547">Nucleotide-binding</keyword>
<dbReference type="InterPro" id="IPR004101">
    <property type="entry name" value="Mur_ligase_C"/>
</dbReference>
<keyword evidence="12" id="KW-0460">Magnesium</keyword>
<evidence type="ECO:0000256" key="11">
    <source>
        <dbReference type="ARBA" id="ARBA00022840"/>
    </source>
</evidence>
<evidence type="ECO:0000259" key="22">
    <source>
        <dbReference type="Pfam" id="PF02875"/>
    </source>
</evidence>
<dbReference type="PROSITE" id="PS01012">
    <property type="entry name" value="FOLYLPOLYGLU_SYNT_2"/>
    <property type="match status" value="1"/>
</dbReference>
<evidence type="ECO:0000256" key="9">
    <source>
        <dbReference type="ARBA" id="ARBA00022723"/>
    </source>
</evidence>
<evidence type="ECO:0000256" key="1">
    <source>
        <dbReference type="ARBA" id="ARBA00002714"/>
    </source>
</evidence>
<keyword evidence="8 21" id="KW-0436">Ligase</keyword>
<evidence type="ECO:0000256" key="6">
    <source>
        <dbReference type="ARBA" id="ARBA00013025"/>
    </source>
</evidence>
<gene>
    <name evidence="23" type="ORF">LZ536_11695</name>
</gene>
<dbReference type="Gene3D" id="3.90.190.20">
    <property type="entry name" value="Mur ligase, C-terminal domain"/>
    <property type="match status" value="1"/>
</dbReference>
<comment type="catalytic activity">
    <reaction evidence="18">
        <text>10-formyltetrahydrofolyl-(gamma-L-Glu)(n) + L-glutamate + ATP = 10-formyltetrahydrofolyl-(gamma-L-Glu)(n+1) + ADP + phosphate + H(+)</text>
        <dbReference type="Rhea" id="RHEA:51904"/>
        <dbReference type="Rhea" id="RHEA-COMP:13088"/>
        <dbReference type="Rhea" id="RHEA-COMP:14300"/>
        <dbReference type="ChEBI" id="CHEBI:15378"/>
        <dbReference type="ChEBI" id="CHEBI:29985"/>
        <dbReference type="ChEBI" id="CHEBI:30616"/>
        <dbReference type="ChEBI" id="CHEBI:43474"/>
        <dbReference type="ChEBI" id="CHEBI:134413"/>
        <dbReference type="ChEBI" id="CHEBI:456216"/>
        <dbReference type="EC" id="6.3.2.17"/>
    </reaction>
</comment>
<dbReference type="SUPFAM" id="SSF53623">
    <property type="entry name" value="MurD-like peptide ligases, catalytic domain"/>
    <property type="match status" value="1"/>
</dbReference>
<dbReference type="InterPro" id="IPR036615">
    <property type="entry name" value="Mur_ligase_C_dom_sf"/>
</dbReference>
<dbReference type="Proteomes" id="UP001165363">
    <property type="component" value="Unassembled WGS sequence"/>
</dbReference>
<comment type="similarity">
    <text evidence="4 21">Belongs to the folylpolyglutamate synthase family.</text>
</comment>
<evidence type="ECO:0000256" key="17">
    <source>
        <dbReference type="ARBA" id="ARBA00047493"/>
    </source>
</evidence>
<evidence type="ECO:0000256" key="5">
    <source>
        <dbReference type="ARBA" id="ARBA00013023"/>
    </source>
</evidence>
<dbReference type="Gene3D" id="3.40.1190.10">
    <property type="entry name" value="Mur-like, catalytic domain"/>
    <property type="match status" value="1"/>
</dbReference>
<evidence type="ECO:0000256" key="4">
    <source>
        <dbReference type="ARBA" id="ARBA00008276"/>
    </source>
</evidence>
<dbReference type="RefSeq" id="WP_249848964.1">
    <property type="nucleotide sequence ID" value="NZ_JAMGBD010000002.1"/>
</dbReference>
<dbReference type="PIRSF" id="PIRSF001563">
    <property type="entry name" value="Folylpolyglu_synth"/>
    <property type="match status" value="1"/>
</dbReference>
<organism evidence="23 24">
    <name type="scientific">Sphingomonas alba</name>
    <dbReference type="NCBI Taxonomy" id="2908208"/>
    <lineage>
        <taxon>Bacteria</taxon>
        <taxon>Pseudomonadati</taxon>
        <taxon>Pseudomonadota</taxon>
        <taxon>Alphaproteobacteria</taxon>
        <taxon>Sphingomonadales</taxon>
        <taxon>Sphingomonadaceae</taxon>
        <taxon>Sphingomonas</taxon>
    </lineage>
</organism>
<protein>
    <recommendedName>
        <fullName evidence="7">Dihydrofolate synthase/folylpolyglutamate synthase</fullName>
        <ecNumber evidence="5">6.3.2.12</ecNumber>
        <ecNumber evidence="6">6.3.2.17</ecNumber>
    </recommendedName>
    <alternativeName>
        <fullName evidence="16">Folylpoly-gamma-glutamate synthetase-dihydrofolate synthetase</fullName>
    </alternativeName>
    <alternativeName>
        <fullName evidence="14">Folylpolyglutamate synthetase</fullName>
    </alternativeName>
    <alternativeName>
        <fullName evidence="15">Tetrahydrofolylpolyglutamate synthase</fullName>
    </alternativeName>
</protein>
<proteinExistence type="inferred from homology"/>
<comment type="catalytic activity">
    <reaction evidence="17">
        <text>(6S)-5,6,7,8-tetrahydrofolyl-(gamma-L-Glu)(n) + L-glutamate + ATP = (6S)-5,6,7,8-tetrahydrofolyl-(gamma-L-Glu)(n+1) + ADP + phosphate + H(+)</text>
        <dbReference type="Rhea" id="RHEA:10580"/>
        <dbReference type="Rhea" id="RHEA-COMP:14738"/>
        <dbReference type="Rhea" id="RHEA-COMP:14740"/>
        <dbReference type="ChEBI" id="CHEBI:15378"/>
        <dbReference type="ChEBI" id="CHEBI:29985"/>
        <dbReference type="ChEBI" id="CHEBI:30616"/>
        <dbReference type="ChEBI" id="CHEBI:43474"/>
        <dbReference type="ChEBI" id="CHEBI:141005"/>
        <dbReference type="ChEBI" id="CHEBI:456216"/>
        <dbReference type="EC" id="6.3.2.17"/>
    </reaction>
</comment>
<dbReference type="PANTHER" id="PTHR11136:SF0">
    <property type="entry name" value="DIHYDROFOLATE SYNTHETASE-RELATED"/>
    <property type="match status" value="1"/>
</dbReference>
<keyword evidence="13" id="KW-0289">Folate biosynthesis</keyword>
<evidence type="ECO:0000256" key="12">
    <source>
        <dbReference type="ARBA" id="ARBA00022842"/>
    </source>
</evidence>
<evidence type="ECO:0000256" key="19">
    <source>
        <dbReference type="ARBA" id="ARBA00049035"/>
    </source>
</evidence>
<dbReference type="EC" id="6.3.2.17" evidence="6"/>
<dbReference type="InterPro" id="IPR036565">
    <property type="entry name" value="Mur-like_cat_sf"/>
</dbReference>
<evidence type="ECO:0000256" key="7">
    <source>
        <dbReference type="ARBA" id="ARBA00019357"/>
    </source>
</evidence>
<evidence type="ECO:0000256" key="2">
    <source>
        <dbReference type="ARBA" id="ARBA00004799"/>
    </source>
</evidence>
<reference evidence="23" key="1">
    <citation type="submission" date="2022-05" db="EMBL/GenBank/DDBJ databases">
        <authorList>
            <person name="Jo J.-H."/>
            <person name="Im W.-T."/>
        </authorList>
    </citation>
    <scope>NUCLEOTIDE SEQUENCE</scope>
    <source>
        <strain evidence="23">SE158</strain>
    </source>
</reference>
<dbReference type="Pfam" id="PF02875">
    <property type="entry name" value="Mur_ligase_C"/>
    <property type="match status" value="1"/>
</dbReference>
<dbReference type="SUPFAM" id="SSF53244">
    <property type="entry name" value="MurD-like peptide ligases, peptide-binding domain"/>
    <property type="match status" value="1"/>
</dbReference>
<dbReference type="EMBL" id="JAMGBD010000002">
    <property type="protein sequence ID" value="MCL6684558.1"/>
    <property type="molecule type" value="Genomic_DNA"/>
</dbReference>
<evidence type="ECO:0000256" key="13">
    <source>
        <dbReference type="ARBA" id="ARBA00022909"/>
    </source>
</evidence>
<evidence type="ECO:0000256" key="14">
    <source>
        <dbReference type="ARBA" id="ARBA00030048"/>
    </source>
</evidence>
<dbReference type="InterPro" id="IPR018109">
    <property type="entry name" value="Folylpolyglutamate_synth_CS"/>
</dbReference>
<comment type="pathway">
    <text evidence="2">Cofactor biosynthesis; tetrahydrofolate biosynthesis; 7,8-dihydrofolate from 2-amino-4-hydroxy-6-hydroxymethyl-7,8-dihydropteridine diphosphate and 4-aminobenzoate: step 2/2.</text>
</comment>
<comment type="function">
    <text evidence="1">Functions in two distinct reactions of the de novo folate biosynthetic pathway. Catalyzes the addition of a glutamate residue to dihydropteroate (7,8-dihydropteroate or H2Pte) to form dihydrofolate (7,8-dihydrofolate monoglutamate or H2Pte-Glu). Also catalyzes successive additions of L-glutamate to tetrahydrofolate or 10-formyltetrahydrofolate or 5,10-methylenetetrahydrofolate, leading to folylpolyglutamate derivatives.</text>
</comment>
<evidence type="ECO:0000256" key="20">
    <source>
        <dbReference type="ARBA" id="ARBA00049161"/>
    </source>
</evidence>
<comment type="pathway">
    <text evidence="3">Cofactor biosynthesis; tetrahydrofolylpolyglutamate biosynthesis.</text>
</comment>
<evidence type="ECO:0000256" key="18">
    <source>
        <dbReference type="ARBA" id="ARBA00047808"/>
    </source>
</evidence>
<keyword evidence="9" id="KW-0479">Metal-binding</keyword>
<dbReference type="EC" id="6.3.2.12" evidence="5"/>
<evidence type="ECO:0000313" key="23">
    <source>
        <dbReference type="EMBL" id="MCL6684558.1"/>
    </source>
</evidence>
<comment type="catalytic activity">
    <reaction evidence="19">
        <text>(6R)-5,10-methylenetetrahydrofolyl-(gamma-L-Glu)(n) + L-glutamate + ATP = (6R)-5,10-methylenetetrahydrofolyl-(gamma-L-Glu)(n+1) + ADP + phosphate + H(+)</text>
        <dbReference type="Rhea" id="RHEA:51912"/>
        <dbReference type="Rhea" id="RHEA-COMP:13257"/>
        <dbReference type="Rhea" id="RHEA-COMP:13258"/>
        <dbReference type="ChEBI" id="CHEBI:15378"/>
        <dbReference type="ChEBI" id="CHEBI:29985"/>
        <dbReference type="ChEBI" id="CHEBI:30616"/>
        <dbReference type="ChEBI" id="CHEBI:43474"/>
        <dbReference type="ChEBI" id="CHEBI:136572"/>
        <dbReference type="ChEBI" id="CHEBI:456216"/>
        <dbReference type="EC" id="6.3.2.17"/>
    </reaction>
</comment>
<comment type="catalytic activity">
    <reaction evidence="20">
        <text>7,8-dihydropteroate + L-glutamate + ATP = 7,8-dihydrofolate + ADP + phosphate + H(+)</text>
        <dbReference type="Rhea" id="RHEA:23584"/>
        <dbReference type="ChEBI" id="CHEBI:15378"/>
        <dbReference type="ChEBI" id="CHEBI:17839"/>
        <dbReference type="ChEBI" id="CHEBI:29985"/>
        <dbReference type="ChEBI" id="CHEBI:30616"/>
        <dbReference type="ChEBI" id="CHEBI:43474"/>
        <dbReference type="ChEBI" id="CHEBI:57451"/>
        <dbReference type="ChEBI" id="CHEBI:456216"/>
        <dbReference type="EC" id="6.3.2.12"/>
    </reaction>
</comment>
<keyword evidence="11 21" id="KW-0067">ATP-binding</keyword>
<evidence type="ECO:0000256" key="16">
    <source>
        <dbReference type="ARBA" id="ARBA00032510"/>
    </source>
</evidence>
<evidence type="ECO:0000256" key="8">
    <source>
        <dbReference type="ARBA" id="ARBA00022598"/>
    </source>
</evidence>
<comment type="caution">
    <text evidence="23">The sequence shown here is derived from an EMBL/GenBank/DDBJ whole genome shotgun (WGS) entry which is preliminary data.</text>
</comment>
<evidence type="ECO:0000256" key="21">
    <source>
        <dbReference type="PIRNR" id="PIRNR001563"/>
    </source>
</evidence>
<keyword evidence="24" id="KW-1185">Reference proteome</keyword>
<dbReference type="PANTHER" id="PTHR11136">
    <property type="entry name" value="FOLYLPOLYGLUTAMATE SYNTHASE-RELATED"/>
    <property type="match status" value="1"/>
</dbReference>
<sequence length="436" mass="46747">MPDFARSADPRVQAELDLLSKLSPGGDQLGLDRITRLLDRLGRPQDQLPPVLHVAGTNGKGSTCAFLRAALEASGHKVHAFTSPHLVRFNERIRIAGRLIDDAELAALLGEVREASDGIEPSFFEATTAVAMLAFARVPADACILEVGLGGRLDATNVIDKPLVTAIASLGLDHQHFLGHRMIDIAAEKAGIARAGARLITQLYPEDIAGRISEIAHDVGALWLPRGGAWDAIVRQNRLHYSDEKGELELPVPRLPGRHQALNAGLAIAMLRHQDRLKVPASAFSAAMGWADWPARLQRLPSGPLSGLMPVGSELWVDGGHNPAAARLVADWVKHHWVDGRPLHLLFAALKSKDAEGILKPFAGIADVVHTLPITDHDCRDPGELAAMARDQGFKAYPRETVGQALAAIRKPARALVFGSLYLAGEALGANGTIPD</sequence>
<feature type="domain" description="Mur ligase C-terminal" evidence="22">
    <location>
        <begin position="315"/>
        <end position="419"/>
    </location>
</feature>
<accession>A0ABT0RPJ6</accession>
<evidence type="ECO:0000256" key="15">
    <source>
        <dbReference type="ARBA" id="ARBA00030592"/>
    </source>
</evidence>
<dbReference type="NCBIfam" id="TIGR01499">
    <property type="entry name" value="folC"/>
    <property type="match status" value="1"/>
</dbReference>
<evidence type="ECO:0000256" key="3">
    <source>
        <dbReference type="ARBA" id="ARBA00005150"/>
    </source>
</evidence>
<evidence type="ECO:0000313" key="24">
    <source>
        <dbReference type="Proteomes" id="UP001165363"/>
    </source>
</evidence>
<name>A0ABT0RPJ6_9SPHN</name>
<dbReference type="InterPro" id="IPR001645">
    <property type="entry name" value="Folylpolyglutamate_synth"/>
</dbReference>
<evidence type="ECO:0000256" key="10">
    <source>
        <dbReference type="ARBA" id="ARBA00022741"/>
    </source>
</evidence>